<proteinExistence type="predicted"/>
<dbReference type="InterPro" id="IPR027417">
    <property type="entry name" value="P-loop_NTPase"/>
</dbReference>
<evidence type="ECO:0000313" key="1">
    <source>
        <dbReference type="EMBL" id="AKU97067.1"/>
    </source>
</evidence>
<dbReference type="OrthoDB" id="9759819at2"/>
<sequence>MNEETFKNAIVVPFLRSVGFDESELVFESTFTIQLGRSRHTVTGKAHGRLDILCKRDGNNLLIAELKAPSERVDTNAARQAISYARLLEPMAPFVLISNGHKSHLFNTLTSEQIEQVDRQGSYRPDIDTDLRLRYEALLSFVGYSLDNLIAFSTIQRQRAMRPFEAASGDAIRSQLTKKFIPALSVERTEALERVHHFVREARQPILACIGPSGCGKTVLACQLPAALPAPTLFYSGTLLGESLLSEIAFDFNLTFSAQESDISILRKVTALTRAHQKHFIIIIDAIDEWRANNKSTQLDRLSAVAAQLGLKVILTCKDEHWPQFLTERGISRPLAEHLDVPILQLGTFTQAERSDAISRATAFLNLKPENGRVTDNEALRHPFTLRVVTEIAANDGVPLGSVHSSSRLVLQRFLELSLAKTSPPSLGQRVLVALAHRLLSQSSFHCTIDVLRQDLGLTLLDDLPNEIFLSGLLLRHADNSGIEYVTFYHSHIRDYVIAIMIGRLSTSESSARKRWISIHSGSSPGIDAVLYFAATGTQDEQRDTLEAFAEGEATRDGEAIARLLSWGVGIFSRDILEGVADRLLSRLFAAFERAAHDDGGVRAHRIVDAICRLVSIDGAERTLVAMVELIARSANSVGLGMHQVADALVAFDSPECTARLVTILRDPKVDGYVRRYVATAVERRTFEGRTELFLGLVMDADPNVLSWIRSWYPALETSSLRDRLLEIHDTAKTSYVAKEVCKLLALSRLQDTGHALFVRLDLSKNQGWLCRAIAELDYRPATQRLISLLRNDPFSNLGGDVMIAMSEMPSVEFVSPLIDLVTTGAKRLLDARSNYWLAQALANSATKEHLHDLAKYLHTAEDDDLSYCLGLTMLFANDEHLLDTVLEALVDDKFGKHGDALLAWLPVVGQRSLSERQLQLLERRLRMRKSVMALIVVGTRMNDGIWLAKLVREVLPSATDDVKGEIGWNQDVRPKLRAELDDWAASRLLDASSSDASVRRLLELIPWIGGRRSLEALRIADVHLARATSHEWVARTEHALYRALADDERQSLVHSDSRNRIA</sequence>
<dbReference type="Gene3D" id="3.90.1570.30">
    <property type="match status" value="1"/>
</dbReference>
<dbReference type="RefSeq" id="WP_146648275.1">
    <property type="nucleotide sequence ID" value="NZ_CP012333.1"/>
</dbReference>
<dbReference type="KEGG" id="llu:AKJ09_03731"/>
<dbReference type="EMBL" id="CP012333">
    <property type="protein sequence ID" value="AKU97067.1"/>
    <property type="molecule type" value="Genomic_DNA"/>
</dbReference>
<organism evidence="1 2">
    <name type="scientific">Labilithrix luteola</name>
    <dbReference type="NCBI Taxonomy" id="1391654"/>
    <lineage>
        <taxon>Bacteria</taxon>
        <taxon>Pseudomonadati</taxon>
        <taxon>Myxococcota</taxon>
        <taxon>Polyangia</taxon>
        <taxon>Polyangiales</taxon>
        <taxon>Labilitrichaceae</taxon>
        <taxon>Labilithrix</taxon>
    </lineage>
</organism>
<dbReference type="SUPFAM" id="SSF52540">
    <property type="entry name" value="P-loop containing nucleoside triphosphate hydrolases"/>
    <property type="match status" value="1"/>
</dbReference>
<name>A0A0K1PU71_9BACT</name>
<gene>
    <name evidence="1" type="ORF">AKJ09_03731</name>
</gene>
<evidence type="ECO:0000313" key="2">
    <source>
        <dbReference type="Proteomes" id="UP000064967"/>
    </source>
</evidence>
<protein>
    <submittedName>
        <fullName evidence="1">Uncharacterized protein</fullName>
    </submittedName>
</protein>
<reference evidence="1 2" key="1">
    <citation type="submission" date="2015-08" db="EMBL/GenBank/DDBJ databases">
        <authorList>
            <person name="Babu N.S."/>
            <person name="Beckwith C.J."/>
            <person name="Beseler K.G."/>
            <person name="Brison A."/>
            <person name="Carone J.V."/>
            <person name="Caskin T.P."/>
            <person name="Diamond M."/>
            <person name="Durham M.E."/>
            <person name="Foxe J.M."/>
            <person name="Go M."/>
            <person name="Henderson B.A."/>
            <person name="Jones I.B."/>
            <person name="McGettigan J.A."/>
            <person name="Micheletti S.J."/>
            <person name="Nasrallah M.E."/>
            <person name="Ortiz D."/>
            <person name="Piller C.R."/>
            <person name="Privatt S.R."/>
            <person name="Schneider S.L."/>
            <person name="Sharp S."/>
            <person name="Smith T.C."/>
            <person name="Stanton J.D."/>
            <person name="Ullery H.E."/>
            <person name="Wilson R.J."/>
            <person name="Serrano M.G."/>
            <person name="Buck G."/>
            <person name="Lee V."/>
            <person name="Wang Y."/>
            <person name="Carvalho R."/>
            <person name="Voegtly L."/>
            <person name="Shi R."/>
            <person name="Duckworth R."/>
            <person name="Johnson A."/>
            <person name="Loviza R."/>
            <person name="Walstead R."/>
            <person name="Shah Z."/>
            <person name="Kiflezghi M."/>
            <person name="Wade K."/>
            <person name="Ball S.L."/>
            <person name="Bradley K.W."/>
            <person name="Asai D.J."/>
            <person name="Bowman C.A."/>
            <person name="Russell D.A."/>
            <person name="Pope W.H."/>
            <person name="Jacobs-Sera D."/>
            <person name="Hendrix R.W."/>
            <person name="Hatfull G.F."/>
        </authorList>
    </citation>
    <scope>NUCLEOTIDE SEQUENCE [LARGE SCALE GENOMIC DNA]</scope>
    <source>
        <strain evidence="1 2">DSM 27648</strain>
    </source>
</reference>
<dbReference type="STRING" id="1391654.AKJ09_03731"/>
<dbReference type="Gene3D" id="3.40.50.300">
    <property type="entry name" value="P-loop containing nucleotide triphosphate hydrolases"/>
    <property type="match status" value="1"/>
</dbReference>
<dbReference type="Proteomes" id="UP000064967">
    <property type="component" value="Chromosome"/>
</dbReference>
<dbReference type="AlphaFoldDB" id="A0A0K1PU71"/>
<keyword evidence="2" id="KW-1185">Reference proteome</keyword>
<accession>A0A0K1PU71</accession>